<name>A0A077ZZI1_STYLE</name>
<protein>
    <submittedName>
        <fullName evidence="2">Ck1 family protein kinase</fullName>
    </submittedName>
</protein>
<dbReference type="GO" id="GO:0005634">
    <property type="term" value="C:nucleus"/>
    <property type="evidence" value="ECO:0007669"/>
    <property type="project" value="TreeGrafter"/>
</dbReference>
<evidence type="ECO:0000259" key="1">
    <source>
        <dbReference type="PROSITE" id="PS50011"/>
    </source>
</evidence>
<keyword evidence="2" id="KW-0418">Kinase</keyword>
<dbReference type="OrthoDB" id="5979581at2759"/>
<gene>
    <name evidence="2" type="primary">Contig19656.g20843</name>
    <name evidence="2" type="ORF">STYLEM_3625</name>
</gene>
<dbReference type="SMART" id="SM00220">
    <property type="entry name" value="S_TKc"/>
    <property type="match status" value="1"/>
</dbReference>
<proteinExistence type="predicted"/>
<reference evidence="2 3" key="1">
    <citation type="submission" date="2014-06" db="EMBL/GenBank/DDBJ databases">
        <authorList>
            <person name="Swart Estienne"/>
        </authorList>
    </citation>
    <scope>NUCLEOTIDE SEQUENCE [LARGE SCALE GENOMIC DNA]</scope>
    <source>
        <strain evidence="2 3">130c</strain>
    </source>
</reference>
<dbReference type="InterPro" id="IPR011009">
    <property type="entry name" value="Kinase-like_dom_sf"/>
</dbReference>
<evidence type="ECO:0000313" key="3">
    <source>
        <dbReference type="Proteomes" id="UP000039865"/>
    </source>
</evidence>
<dbReference type="Proteomes" id="UP000039865">
    <property type="component" value="Unassembled WGS sequence"/>
</dbReference>
<dbReference type="PANTHER" id="PTHR44167">
    <property type="entry name" value="OVARIAN-SPECIFIC SERINE/THREONINE-PROTEIN KINASE LOK-RELATED"/>
    <property type="match status" value="1"/>
</dbReference>
<accession>A0A077ZZI1</accession>
<dbReference type="InParanoid" id="A0A077ZZI1"/>
<dbReference type="AlphaFoldDB" id="A0A077ZZI1"/>
<dbReference type="Gene3D" id="1.10.510.10">
    <property type="entry name" value="Transferase(Phosphotransferase) domain 1"/>
    <property type="match status" value="1"/>
</dbReference>
<dbReference type="SUPFAM" id="SSF56112">
    <property type="entry name" value="Protein kinase-like (PK-like)"/>
    <property type="match status" value="1"/>
</dbReference>
<organism evidence="2 3">
    <name type="scientific">Stylonychia lemnae</name>
    <name type="common">Ciliate</name>
    <dbReference type="NCBI Taxonomy" id="5949"/>
    <lineage>
        <taxon>Eukaryota</taxon>
        <taxon>Sar</taxon>
        <taxon>Alveolata</taxon>
        <taxon>Ciliophora</taxon>
        <taxon>Intramacronucleata</taxon>
        <taxon>Spirotrichea</taxon>
        <taxon>Stichotrichia</taxon>
        <taxon>Sporadotrichida</taxon>
        <taxon>Oxytrichidae</taxon>
        <taxon>Stylonychinae</taxon>
        <taxon>Stylonychia</taxon>
    </lineage>
</organism>
<dbReference type="InterPro" id="IPR000719">
    <property type="entry name" value="Prot_kinase_dom"/>
</dbReference>
<dbReference type="GO" id="GO:0044773">
    <property type="term" value="P:mitotic DNA damage checkpoint signaling"/>
    <property type="evidence" value="ECO:0007669"/>
    <property type="project" value="TreeGrafter"/>
</dbReference>
<dbReference type="GO" id="GO:0005737">
    <property type="term" value="C:cytoplasm"/>
    <property type="evidence" value="ECO:0007669"/>
    <property type="project" value="TreeGrafter"/>
</dbReference>
<keyword evidence="3" id="KW-1185">Reference proteome</keyword>
<keyword evidence="2" id="KW-0808">Transferase</keyword>
<feature type="domain" description="Protein kinase" evidence="1">
    <location>
        <begin position="14"/>
        <end position="309"/>
    </location>
</feature>
<dbReference type="GO" id="GO:0004674">
    <property type="term" value="F:protein serine/threonine kinase activity"/>
    <property type="evidence" value="ECO:0007669"/>
    <property type="project" value="TreeGrafter"/>
</dbReference>
<dbReference type="GO" id="GO:0005524">
    <property type="term" value="F:ATP binding"/>
    <property type="evidence" value="ECO:0007669"/>
    <property type="project" value="InterPro"/>
</dbReference>
<dbReference type="PROSITE" id="PS50011">
    <property type="entry name" value="PROTEIN_KINASE_DOM"/>
    <property type="match status" value="1"/>
</dbReference>
<dbReference type="Pfam" id="PF00069">
    <property type="entry name" value="Pkinase"/>
    <property type="match status" value="1"/>
</dbReference>
<sequence length="309" mass="36262">MQKLQVPSTIAKKYTYVQDIDNGAYGKVCLYKNKEESHFALKIFNENGFFKFQVEKKCLLDLQLKNRDKILRIPQIYYDGNYTCQNDRDEKLTYIVLDYLPHSLDNYYTTKILNNIQDDLPKLITQIVTIIKQLHKFGYLHRDIKPDNFRVKEPIQNEDFQIYLIDFGSANCIQFLVEDSNQFQDNVGTSATSSIFTTDDKVSLEGDDLISALYTILILIECENVSWIEDCKEVQGRPTIDQKQKIINHKSALNEEQFQNQYCQRAICVIKYHENLRNTNLQKYQSGLELPRIILNMLNQLQSKTRVKK</sequence>
<dbReference type="EMBL" id="CCKQ01003522">
    <property type="protein sequence ID" value="CDW74643.1"/>
    <property type="molecule type" value="Genomic_DNA"/>
</dbReference>
<evidence type="ECO:0000313" key="2">
    <source>
        <dbReference type="EMBL" id="CDW74643.1"/>
    </source>
</evidence>
<dbReference type="PANTHER" id="PTHR44167:SF24">
    <property type="entry name" value="SERINE_THREONINE-PROTEIN KINASE CHK2"/>
    <property type="match status" value="1"/>
</dbReference>